<proteinExistence type="predicted"/>
<dbReference type="KEGG" id="pox:MB84_17955"/>
<feature type="compositionally biased region" description="Low complexity" evidence="1">
    <location>
        <begin position="100"/>
        <end position="112"/>
    </location>
</feature>
<dbReference type="EMBL" id="CP011253">
    <property type="protein sequence ID" value="AKC70952.1"/>
    <property type="molecule type" value="Genomic_DNA"/>
</dbReference>
<feature type="compositionally biased region" description="Basic and acidic residues" evidence="1">
    <location>
        <begin position="33"/>
        <end position="42"/>
    </location>
</feature>
<feature type="region of interest" description="Disordered" evidence="1">
    <location>
        <begin position="100"/>
        <end position="119"/>
    </location>
</feature>
<feature type="region of interest" description="Disordered" evidence="1">
    <location>
        <begin position="1"/>
        <end position="47"/>
    </location>
</feature>
<dbReference type="Proteomes" id="UP000035050">
    <property type="component" value="Chromosome"/>
</dbReference>
<evidence type="ECO:0000313" key="3">
    <source>
        <dbReference type="Proteomes" id="UP000035050"/>
    </source>
</evidence>
<reference evidence="2" key="1">
    <citation type="submission" date="2016-06" db="EMBL/GenBank/DDBJ databases">
        <title>Pandoraea oxalativorans DSM 23570 Genome Sequencing.</title>
        <authorList>
            <person name="Ee R."/>
            <person name="Lim Y.-L."/>
            <person name="Yong D."/>
            <person name="Yin W.-F."/>
            <person name="Chan K.-G."/>
        </authorList>
    </citation>
    <scope>NUCLEOTIDE SEQUENCE</scope>
    <source>
        <strain evidence="2">DSM 23570</strain>
    </source>
</reference>
<evidence type="ECO:0000313" key="2">
    <source>
        <dbReference type="EMBL" id="AKC70952.1"/>
    </source>
</evidence>
<evidence type="ECO:0000256" key="1">
    <source>
        <dbReference type="SAM" id="MobiDB-lite"/>
    </source>
</evidence>
<sequence length="119" mass="12665">MPGMSQTEPSFSAAGPSDARMVDHAVGSDADALTEHPAEHASEQTADAMIERRYPSDIDRLREVVGTDVLPHYRDEQAIAASEQASERWPHLVAVADARASAASVSPLSQSSKHSAGTR</sequence>
<keyword evidence="3" id="KW-1185">Reference proteome</keyword>
<protein>
    <submittedName>
        <fullName evidence="2">Uncharacterized protein</fullName>
    </submittedName>
</protein>
<name>A0A0E3YDY6_9BURK</name>
<gene>
    <name evidence="2" type="ORF">MB84_17955</name>
</gene>
<dbReference type="HOGENOM" id="CLU_166813_0_0_4"/>
<feature type="compositionally biased region" description="Polar residues" evidence="1">
    <location>
        <begin position="1"/>
        <end position="10"/>
    </location>
</feature>
<dbReference type="AlphaFoldDB" id="A0A0E3YDY6"/>
<organism evidence="2 3">
    <name type="scientific">Pandoraea oxalativorans</name>
    <dbReference type="NCBI Taxonomy" id="573737"/>
    <lineage>
        <taxon>Bacteria</taxon>
        <taxon>Pseudomonadati</taxon>
        <taxon>Pseudomonadota</taxon>
        <taxon>Betaproteobacteria</taxon>
        <taxon>Burkholderiales</taxon>
        <taxon>Burkholderiaceae</taxon>
        <taxon>Pandoraea</taxon>
    </lineage>
</organism>
<dbReference type="PATRIC" id="fig|573737.6.peg.4544"/>
<accession>A0A0E3YDY6</accession>